<evidence type="ECO:0000256" key="1">
    <source>
        <dbReference type="SAM" id="Phobius"/>
    </source>
</evidence>
<reference evidence="2 3" key="1">
    <citation type="submission" date="2022-02" db="EMBL/GenBank/DDBJ databases">
        <title>Shinella B3.7 sp. nov., isolated from Sediment (Zhairuo Island).</title>
        <authorList>
            <person name="Chen G."/>
        </authorList>
    </citation>
    <scope>NUCLEOTIDE SEQUENCE [LARGE SCALE GENOMIC DNA]</scope>
    <source>
        <strain evidence="2 3">B3.7</strain>
    </source>
</reference>
<keyword evidence="1" id="KW-0472">Membrane</keyword>
<protein>
    <submittedName>
        <fullName evidence="2">Uncharacterized protein</fullName>
    </submittedName>
</protein>
<dbReference type="Proteomes" id="UP001201844">
    <property type="component" value="Unassembled WGS sequence"/>
</dbReference>
<sequence>MAGTFVNLGRSARMKDTERKAKAGMYRFVIILSGIALLLAGSYIVFWMPGAAERQPSPNAMNQSE</sequence>
<keyword evidence="1" id="KW-1133">Transmembrane helix</keyword>
<keyword evidence="1" id="KW-0812">Transmembrane</keyword>
<proteinExistence type="predicted"/>
<gene>
    <name evidence="2" type="ORF">MKI86_00765</name>
</gene>
<evidence type="ECO:0000313" key="3">
    <source>
        <dbReference type="Proteomes" id="UP001201844"/>
    </source>
</evidence>
<dbReference type="RefSeq" id="WP_241595865.1">
    <property type="nucleotide sequence ID" value="NZ_JAKVIN010000001.1"/>
</dbReference>
<name>A0ABT0CGC3_9HYPH</name>
<accession>A0ABT0CGC3</accession>
<comment type="caution">
    <text evidence="2">The sequence shown here is derived from an EMBL/GenBank/DDBJ whole genome shotgun (WGS) entry which is preliminary data.</text>
</comment>
<dbReference type="EMBL" id="JAKVIN010000001">
    <property type="protein sequence ID" value="MCJ8147661.1"/>
    <property type="molecule type" value="Genomic_DNA"/>
</dbReference>
<organism evidence="2 3">
    <name type="scientific">Shinella sedimenti</name>
    <dbReference type="NCBI Taxonomy" id="2919913"/>
    <lineage>
        <taxon>Bacteria</taxon>
        <taxon>Pseudomonadati</taxon>
        <taxon>Pseudomonadota</taxon>
        <taxon>Alphaproteobacteria</taxon>
        <taxon>Hyphomicrobiales</taxon>
        <taxon>Rhizobiaceae</taxon>
        <taxon>Shinella</taxon>
    </lineage>
</organism>
<feature type="transmembrane region" description="Helical" evidence="1">
    <location>
        <begin position="24"/>
        <end position="48"/>
    </location>
</feature>
<keyword evidence="3" id="KW-1185">Reference proteome</keyword>
<evidence type="ECO:0000313" key="2">
    <source>
        <dbReference type="EMBL" id="MCJ8147661.1"/>
    </source>
</evidence>